<gene>
    <name evidence="2" type="ORF">OR16_08191</name>
</gene>
<evidence type="ECO:0000256" key="1">
    <source>
        <dbReference type="SAM" id="Phobius"/>
    </source>
</evidence>
<dbReference type="InterPro" id="IPR019286">
    <property type="entry name" value="DUF2339_TM"/>
</dbReference>
<evidence type="ECO:0000313" key="3">
    <source>
        <dbReference type="Proteomes" id="UP000005808"/>
    </source>
</evidence>
<proteinExistence type="predicted"/>
<dbReference type="EMBL" id="AHJE01000017">
    <property type="protein sequence ID" value="EHP43666.1"/>
    <property type="molecule type" value="Genomic_DNA"/>
</dbReference>
<keyword evidence="1" id="KW-0812">Transmembrane</keyword>
<name>H1S1U1_9BURK</name>
<protein>
    <recommendedName>
        <fullName evidence="4">DUF2339 domain-containing protein</fullName>
    </recommendedName>
</protein>
<evidence type="ECO:0000313" key="2">
    <source>
        <dbReference type="EMBL" id="EHP43666.1"/>
    </source>
</evidence>
<dbReference type="PANTHER" id="PTHR38434">
    <property type="entry name" value="BLL2549 PROTEIN"/>
    <property type="match status" value="1"/>
</dbReference>
<evidence type="ECO:0008006" key="4">
    <source>
        <dbReference type="Google" id="ProtNLM"/>
    </source>
</evidence>
<comment type="caution">
    <text evidence="2">The sequence shown here is derived from an EMBL/GenBank/DDBJ whole genome shotgun (WGS) entry which is preliminary data.</text>
</comment>
<feature type="transmembrane region" description="Helical" evidence="1">
    <location>
        <begin position="24"/>
        <end position="44"/>
    </location>
</feature>
<dbReference type="Proteomes" id="UP000005808">
    <property type="component" value="Unassembled WGS sequence"/>
</dbReference>
<dbReference type="PANTHER" id="PTHR38434:SF1">
    <property type="entry name" value="BLL2549 PROTEIN"/>
    <property type="match status" value="1"/>
</dbReference>
<organism evidence="2 3">
    <name type="scientific">Cupriavidus basilensis OR16</name>
    <dbReference type="NCBI Taxonomy" id="1127483"/>
    <lineage>
        <taxon>Bacteria</taxon>
        <taxon>Pseudomonadati</taxon>
        <taxon>Pseudomonadota</taxon>
        <taxon>Betaproteobacteria</taxon>
        <taxon>Burkholderiales</taxon>
        <taxon>Burkholderiaceae</taxon>
        <taxon>Cupriavidus</taxon>
    </lineage>
</organism>
<keyword evidence="1" id="KW-0472">Membrane</keyword>
<sequence length="78" mass="8541">MFWTVLALITMVAATRRGARALWFVGGALLGVTVVKLFLFDLSFVKGIERIISFIGVGVLLLLIGYFSPLPPKEEEAT</sequence>
<keyword evidence="1" id="KW-1133">Transmembrane helix</keyword>
<accession>H1S1U1</accession>
<feature type="transmembrane region" description="Helical" evidence="1">
    <location>
        <begin position="51"/>
        <end position="68"/>
    </location>
</feature>
<dbReference type="Pfam" id="PF10101">
    <property type="entry name" value="DUF2339"/>
    <property type="match status" value="1"/>
</dbReference>
<reference evidence="2 3" key="1">
    <citation type="journal article" date="2012" name="J. Bacteriol.">
        <title>De Novo Genome Project of Cupriavidus basilensis OR16.</title>
        <authorList>
            <person name="Cserhati M."/>
            <person name="Kriszt B."/>
            <person name="Szoboszlay S."/>
            <person name="Toth A."/>
            <person name="Szabo I."/>
            <person name="Tancsics A."/>
            <person name="Nagy I."/>
            <person name="Horvath B."/>
            <person name="Nagy I."/>
            <person name="Kukolya J."/>
        </authorList>
    </citation>
    <scope>NUCLEOTIDE SEQUENCE [LARGE SCALE GENOMIC DNA]</scope>
    <source>
        <strain evidence="2 3">OR16</strain>
    </source>
</reference>
<dbReference type="AlphaFoldDB" id="H1S1U1"/>
<dbReference type="PATRIC" id="fig|1127483.3.peg.1649"/>